<evidence type="ECO:0000313" key="10">
    <source>
        <dbReference type="Proteomes" id="UP001597058"/>
    </source>
</evidence>
<feature type="transmembrane region" description="Helical" evidence="8">
    <location>
        <begin position="69"/>
        <end position="92"/>
    </location>
</feature>
<keyword evidence="10" id="KW-1185">Reference proteome</keyword>
<keyword evidence="7 8" id="KW-0472">Membrane</keyword>
<evidence type="ECO:0000256" key="8">
    <source>
        <dbReference type="SAM" id="Phobius"/>
    </source>
</evidence>
<evidence type="ECO:0000313" key="9">
    <source>
        <dbReference type="EMBL" id="MFD1305342.1"/>
    </source>
</evidence>
<dbReference type="RefSeq" id="WP_381327839.1">
    <property type="nucleotide sequence ID" value="NZ_JBHTMM010000005.1"/>
</dbReference>
<feature type="transmembrane region" description="Helical" evidence="8">
    <location>
        <begin position="423"/>
        <end position="446"/>
    </location>
</feature>
<sequence length="532" mass="55289">MSAPTASSTPTTPPESPSNRFLAKAALVTITLSIAGALLGLGRDQALAHLFGADSATDAFLVAWTLPEFAATLLIEDGLAFVLVPAFSMAVARRAQGAVGDPVRALVAATLPRLTLAVTAVAALLIAGAPYLVEALAPGLPDPRLAVDCTRLTATCVFTFGLAGYCSAALRAHRRFVAPAVIYVAYNTGIITAMFVLGGRWGVRSAALGVAVGGALMVVAQAPSLWRQLRRHEVTVDGAAVAQARPMDLTLISTVLLFALCRQSQVLVERFLASSLPAGAISHLNYAQKVAQMPMVLSLMLCTVTFPVVAQAMAEGDTERARVRVERDLALVSCTVLLGTAAVVACAPQIIQLLFQRGAFTAQDTAATAAVMRVYAVGLLGHTLVGALVRSYFSSGRPTWYPLFAMTAGIVATSWIGALAVDSWGVCGIAAANAGGITLSALLLLCGMGPRSVPIRTRRVVAELGKPMRAALVAGAVGAFCASRAHSPLVGLLLGGTVVTVVFAVLAWALGVQALTPVLRSLKRRLPHVRFR</sequence>
<protein>
    <submittedName>
        <fullName evidence="9">Murein biosynthesis integral membrane protein MurJ</fullName>
    </submittedName>
</protein>
<evidence type="ECO:0000256" key="2">
    <source>
        <dbReference type="ARBA" id="ARBA00022475"/>
    </source>
</evidence>
<evidence type="ECO:0000256" key="6">
    <source>
        <dbReference type="ARBA" id="ARBA00022989"/>
    </source>
</evidence>
<keyword evidence="6 8" id="KW-1133">Transmembrane helix</keyword>
<reference evidence="10" key="1">
    <citation type="journal article" date="2019" name="Int. J. Syst. Evol. Microbiol.">
        <title>The Global Catalogue of Microorganisms (GCM) 10K type strain sequencing project: providing services to taxonomists for standard genome sequencing and annotation.</title>
        <authorList>
            <consortium name="The Broad Institute Genomics Platform"/>
            <consortium name="The Broad Institute Genome Sequencing Center for Infectious Disease"/>
            <person name="Wu L."/>
            <person name="Ma J."/>
        </authorList>
    </citation>
    <scope>NUCLEOTIDE SEQUENCE [LARGE SCALE GENOMIC DNA]</scope>
    <source>
        <strain evidence="10">CGMCC 4.7020</strain>
    </source>
</reference>
<feature type="transmembrane region" description="Helical" evidence="8">
    <location>
        <begin position="113"/>
        <end position="132"/>
    </location>
</feature>
<keyword evidence="4" id="KW-0133">Cell shape</keyword>
<accession>A0ABW3X6T6</accession>
<evidence type="ECO:0000256" key="4">
    <source>
        <dbReference type="ARBA" id="ARBA00022960"/>
    </source>
</evidence>
<evidence type="ECO:0000256" key="5">
    <source>
        <dbReference type="ARBA" id="ARBA00022984"/>
    </source>
</evidence>
<feature type="transmembrane region" description="Helical" evidence="8">
    <location>
        <begin position="152"/>
        <end position="170"/>
    </location>
</feature>
<feature type="transmembrane region" description="Helical" evidence="8">
    <location>
        <begin position="177"/>
        <end position="197"/>
    </location>
</feature>
<organism evidence="9 10">
    <name type="scientific">Streptomyces kaempferi</name>
    <dbReference type="NCBI Taxonomy" id="333725"/>
    <lineage>
        <taxon>Bacteria</taxon>
        <taxon>Bacillati</taxon>
        <taxon>Actinomycetota</taxon>
        <taxon>Actinomycetes</taxon>
        <taxon>Kitasatosporales</taxon>
        <taxon>Streptomycetaceae</taxon>
        <taxon>Streptomyces</taxon>
    </lineage>
</organism>
<dbReference type="Pfam" id="PF03023">
    <property type="entry name" value="MurJ"/>
    <property type="match status" value="1"/>
</dbReference>
<comment type="caution">
    <text evidence="9">The sequence shown here is derived from an EMBL/GenBank/DDBJ whole genome shotgun (WGS) entry which is preliminary data.</text>
</comment>
<dbReference type="PANTHER" id="PTHR47019">
    <property type="entry name" value="LIPID II FLIPPASE MURJ"/>
    <property type="match status" value="1"/>
</dbReference>
<dbReference type="PANTHER" id="PTHR47019:SF1">
    <property type="entry name" value="LIPID II FLIPPASE MURJ"/>
    <property type="match status" value="1"/>
</dbReference>
<feature type="transmembrane region" description="Helical" evidence="8">
    <location>
        <begin position="203"/>
        <end position="222"/>
    </location>
</feature>
<name>A0ABW3X6T6_9ACTN</name>
<feature type="transmembrane region" description="Helical" evidence="8">
    <location>
        <begin position="329"/>
        <end position="351"/>
    </location>
</feature>
<gene>
    <name evidence="9" type="primary">murJ</name>
    <name evidence="9" type="ORF">ACFQ5X_05700</name>
</gene>
<comment type="subcellular location">
    <subcellularLocation>
        <location evidence="1">Cell membrane</location>
        <topology evidence="1">Multi-pass membrane protein</topology>
    </subcellularLocation>
</comment>
<keyword evidence="5" id="KW-0573">Peptidoglycan synthesis</keyword>
<dbReference type="InterPro" id="IPR051050">
    <property type="entry name" value="Lipid_II_flippase_MurJ/MviN"/>
</dbReference>
<dbReference type="Proteomes" id="UP001597058">
    <property type="component" value="Unassembled WGS sequence"/>
</dbReference>
<feature type="transmembrane region" description="Helical" evidence="8">
    <location>
        <begin position="21"/>
        <end position="41"/>
    </location>
</feature>
<evidence type="ECO:0000256" key="3">
    <source>
        <dbReference type="ARBA" id="ARBA00022692"/>
    </source>
</evidence>
<dbReference type="PRINTS" id="PR01806">
    <property type="entry name" value="VIRFACTRMVIN"/>
</dbReference>
<feature type="transmembrane region" description="Helical" evidence="8">
    <location>
        <begin position="400"/>
        <end position="417"/>
    </location>
</feature>
<keyword evidence="2" id="KW-1003">Cell membrane</keyword>
<evidence type="ECO:0000256" key="1">
    <source>
        <dbReference type="ARBA" id="ARBA00004651"/>
    </source>
</evidence>
<evidence type="ECO:0000256" key="7">
    <source>
        <dbReference type="ARBA" id="ARBA00023136"/>
    </source>
</evidence>
<dbReference type="InterPro" id="IPR004268">
    <property type="entry name" value="MurJ"/>
</dbReference>
<feature type="transmembrane region" description="Helical" evidence="8">
    <location>
        <begin position="371"/>
        <end position="393"/>
    </location>
</feature>
<keyword evidence="3 8" id="KW-0812">Transmembrane</keyword>
<proteinExistence type="predicted"/>
<dbReference type="EMBL" id="JBHTMM010000005">
    <property type="protein sequence ID" value="MFD1305342.1"/>
    <property type="molecule type" value="Genomic_DNA"/>
</dbReference>
<feature type="transmembrane region" description="Helical" evidence="8">
    <location>
        <begin position="492"/>
        <end position="515"/>
    </location>
</feature>